<dbReference type="Ensembl" id="ENSPTXT00000026730.1">
    <property type="protein sequence ID" value="ENSPTXP00000025927.1"/>
    <property type="gene ID" value="ENSPTXG00000018001.1"/>
</dbReference>
<dbReference type="PROSITE" id="PS50003">
    <property type="entry name" value="PH_DOMAIN"/>
    <property type="match status" value="1"/>
</dbReference>
<proteinExistence type="predicted"/>
<dbReference type="InterPro" id="IPR001849">
    <property type="entry name" value="PH_domain"/>
</dbReference>
<evidence type="ECO:0000259" key="2">
    <source>
        <dbReference type="PROSITE" id="PS50003"/>
    </source>
</evidence>
<name>A0A670ZT44_PSETE</name>
<dbReference type="SUPFAM" id="SSF50729">
    <property type="entry name" value="PH domain-like"/>
    <property type="match status" value="1"/>
</dbReference>
<dbReference type="GO" id="GO:0030097">
    <property type="term" value="P:hemopoiesis"/>
    <property type="evidence" value="ECO:0007669"/>
    <property type="project" value="TreeGrafter"/>
</dbReference>
<evidence type="ECO:0000313" key="4">
    <source>
        <dbReference type="Proteomes" id="UP000472273"/>
    </source>
</evidence>
<keyword evidence="4" id="KW-1185">Reference proteome</keyword>
<sequence>TCLRNISGVFVPLLCWYFAGFSCVVFAEDSPSWLPLYGTMCCRLVAQPDCMTQDAMSGFLHEQGETWRKRYCVLRGGQLLGFSAPEEREADAQPALSIPINRVKPSIETRIRPVEKEAGGKANLFSVINPEPGEAAARIFQAESQQDLGKWMEAFSQHFLDFSQWKHCCEEFMKMESGSPQKPPLFLAKEATSVYQELSKSEPMIQKLTDHNILGLKGAWMPSSPPPKCVIFRRSQELKCLCSNIIRSSSANAPLL</sequence>
<dbReference type="PANTHER" id="PTHR21538:SF21">
    <property type="entry name" value="RHOTEKIN-2"/>
    <property type="match status" value="1"/>
</dbReference>
<dbReference type="InterPro" id="IPR051364">
    <property type="entry name" value="Cytokinesis/Rho-signaling"/>
</dbReference>
<feature type="domain" description="PH" evidence="2">
    <location>
        <begin position="53"/>
        <end position="160"/>
    </location>
</feature>
<protein>
    <recommendedName>
        <fullName evidence="2">PH domain-containing protein</fullName>
    </recommendedName>
</protein>
<dbReference type="Proteomes" id="UP000472273">
    <property type="component" value="Unplaced"/>
</dbReference>
<dbReference type="AlphaFoldDB" id="A0A670ZT44"/>
<reference evidence="3" key="1">
    <citation type="submission" date="2025-08" db="UniProtKB">
        <authorList>
            <consortium name="Ensembl"/>
        </authorList>
    </citation>
    <scope>IDENTIFICATION</scope>
</reference>
<dbReference type="Pfam" id="PF00169">
    <property type="entry name" value="PH"/>
    <property type="match status" value="1"/>
</dbReference>
<dbReference type="Gene3D" id="2.30.29.30">
    <property type="entry name" value="Pleckstrin-homology domain (PH domain)/Phosphotyrosine-binding domain (PTB)"/>
    <property type="match status" value="1"/>
</dbReference>
<dbReference type="SMART" id="SM00233">
    <property type="entry name" value="PH"/>
    <property type="match status" value="1"/>
</dbReference>
<dbReference type="PANTHER" id="PTHR21538">
    <property type="entry name" value="ANILLIN/RHOTEKIN RTKN"/>
    <property type="match status" value="1"/>
</dbReference>
<dbReference type="OMA" id="HEQGETW"/>
<feature type="signal peptide" evidence="1">
    <location>
        <begin position="1"/>
        <end position="27"/>
    </location>
</feature>
<dbReference type="GeneTree" id="ENSGT00940000157470"/>
<evidence type="ECO:0000313" key="3">
    <source>
        <dbReference type="Ensembl" id="ENSPTXP00000025927.1"/>
    </source>
</evidence>
<evidence type="ECO:0000256" key="1">
    <source>
        <dbReference type="SAM" id="SignalP"/>
    </source>
</evidence>
<feature type="chain" id="PRO_5025419705" description="PH domain-containing protein" evidence="1">
    <location>
        <begin position="28"/>
        <end position="256"/>
    </location>
</feature>
<keyword evidence="1" id="KW-0732">Signal</keyword>
<reference evidence="3" key="2">
    <citation type="submission" date="2025-09" db="UniProtKB">
        <authorList>
            <consortium name="Ensembl"/>
        </authorList>
    </citation>
    <scope>IDENTIFICATION</scope>
</reference>
<organism evidence="3 4">
    <name type="scientific">Pseudonaja textilis</name>
    <name type="common">Eastern brown snake</name>
    <dbReference type="NCBI Taxonomy" id="8673"/>
    <lineage>
        <taxon>Eukaryota</taxon>
        <taxon>Metazoa</taxon>
        <taxon>Chordata</taxon>
        <taxon>Craniata</taxon>
        <taxon>Vertebrata</taxon>
        <taxon>Euteleostomi</taxon>
        <taxon>Lepidosauria</taxon>
        <taxon>Squamata</taxon>
        <taxon>Bifurcata</taxon>
        <taxon>Unidentata</taxon>
        <taxon>Episquamata</taxon>
        <taxon>Toxicofera</taxon>
        <taxon>Serpentes</taxon>
        <taxon>Colubroidea</taxon>
        <taxon>Elapidae</taxon>
        <taxon>Hydrophiinae</taxon>
        <taxon>Pseudonaja</taxon>
    </lineage>
</organism>
<accession>A0A670ZT44</accession>
<dbReference type="InterPro" id="IPR011993">
    <property type="entry name" value="PH-like_dom_sf"/>
</dbReference>
<dbReference type="GO" id="GO:0008284">
    <property type="term" value="P:positive regulation of cell population proliferation"/>
    <property type="evidence" value="ECO:0007669"/>
    <property type="project" value="TreeGrafter"/>
</dbReference>